<dbReference type="EMBL" id="BGPR01003872">
    <property type="protein sequence ID" value="GBM93416.1"/>
    <property type="molecule type" value="Genomic_DNA"/>
</dbReference>
<organism evidence="1 2">
    <name type="scientific">Araneus ventricosus</name>
    <name type="common">Orbweaver spider</name>
    <name type="synonym">Epeira ventricosa</name>
    <dbReference type="NCBI Taxonomy" id="182803"/>
    <lineage>
        <taxon>Eukaryota</taxon>
        <taxon>Metazoa</taxon>
        <taxon>Ecdysozoa</taxon>
        <taxon>Arthropoda</taxon>
        <taxon>Chelicerata</taxon>
        <taxon>Arachnida</taxon>
        <taxon>Araneae</taxon>
        <taxon>Araneomorphae</taxon>
        <taxon>Entelegynae</taxon>
        <taxon>Araneoidea</taxon>
        <taxon>Araneidae</taxon>
        <taxon>Araneus</taxon>
    </lineage>
</organism>
<dbReference type="AlphaFoldDB" id="A0A4Y2JW28"/>
<reference evidence="1 2" key="1">
    <citation type="journal article" date="2019" name="Sci. Rep.">
        <title>Orb-weaving spider Araneus ventricosus genome elucidates the spidroin gene catalogue.</title>
        <authorList>
            <person name="Kono N."/>
            <person name="Nakamura H."/>
            <person name="Ohtoshi R."/>
            <person name="Moran D.A.P."/>
            <person name="Shinohara A."/>
            <person name="Yoshida Y."/>
            <person name="Fujiwara M."/>
            <person name="Mori M."/>
            <person name="Tomita M."/>
            <person name="Arakawa K."/>
        </authorList>
    </citation>
    <scope>NUCLEOTIDE SEQUENCE [LARGE SCALE GENOMIC DNA]</scope>
</reference>
<evidence type="ECO:0000313" key="2">
    <source>
        <dbReference type="Proteomes" id="UP000499080"/>
    </source>
</evidence>
<sequence length="95" mass="10838">MAQHGALQEQLSACLILSEYQRNDNYISISCVHIRRLLPRLMRRLCAMKCVIDSEIEELLAVGFAVLPSGGCGRRWNLCDLWRCHLLVELRVVVA</sequence>
<accession>A0A4Y2JW28</accession>
<comment type="caution">
    <text evidence="1">The sequence shown here is derived from an EMBL/GenBank/DDBJ whole genome shotgun (WGS) entry which is preliminary data.</text>
</comment>
<evidence type="ECO:0000313" key="1">
    <source>
        <dbReference type="EMBL" id="GBM93416.1"/>
    </source>
</evidence>
<name>A0A4Y2JW28_ARAVE</name>
<dbReference type="Proteomes" id="UP000499080">
    <property type="component" value="Unassembled WGS sequence"/>
</dbReference>
<keyword evidence="2" id="KW-1185">Reference proteome</keyword>
<gene>
    <name evidence="1" type="ORF">AVEN_160679_1</name>
</gene>
<protein>
    <submittedName>
        <fullName evidence="1">Uncharacterized protein</fullName>
    </submittedName>
</protein>
<proteinExistence type="predicted"/>